<sequence>MFNSGPTHIPTRQNNNTKKSFFRFQEKLTKREEEKMSAIKAAIGDAVLTSMWVFTMPLNGVSSGIIATSLGVQSLPLAGRFISTILTTGMVLAFILIGNTFGGASYNPSTTVSLYAAGLKPDTSLISMAVRFPAQAAGGVGGAKAILHVMPMQYLYRLKGPSLKVDLHTGGMVEGVLTFVRNLALLVIMLRGPKNLVLQVWLVGLATMGLVLAGSGYTGPSMNPASAFGWAYVHNWHNTWELYYVYWVCPLTGAALAAWVFRFLYSAPIKQKKG</sequence>
<dbReference type="PRINTS" id="PR00783">
    <property type="entry name" value="MINTRINSICP"/>
</dbReference>
<proteinExistence type="inferred from homology"/>
<evidence type="ECO:0000313" key="11">
    <source>
        <dbReference type="Proteomes" id="UP000187406"/>
    </source>
</evidence>
<comment type="subcellular location">
    <subcellularLocation>
        <location evidence="1">Membrane</location>
        <topology evidence="1">Multi-pass membrane protein</topology>
    </subcellularLocation>
</comment>
<keyword evidence="3 8" id="KW-0812">Transmembrane</keyword>
<keyword evidence="2 8" id="KW-0813">Transport</keyword>
<dbReference type="Pfam" id="PF00230">
    <property type="entry name" value="MIP"/>
    <property type="match status" value="1"/>
</dbReference>
<dbReference type="InterPro" id="IPR023271">
    <property type="entry name" value="Aquaporin-like"/>
</dbReference>
<dbReference type="PANTHER" id="PTHR46739:SF2">
    <property type="entry name" value="MAJOR INTRINSIC PROTEIN (MIP) FAMILY TRANSPORTER"/>
    <property type="match status" value="1"/>
</dbReference>
<evidence type="ECO:0000256" key="3">
    <source>
        <dbReference type="ARBA" id="ARBA00022692"/>
    </source>
</evidence>
<name>A0A1Q3CJB2_CEPFO</name>
<keyword evidence="11" id="KW-1185">Reference proteome</keyword>
<dbReference type="GO" id="GO:0015250">
    <property type="term" value="F:water channel activity"/>
    <property type="evidence" value="ECO:0007669"/>
    <property type="project" value="InterPro"/>
</dbReference>
<dbReference type="Proteomes" id="UP000187406">
    <property type="component" value="Unassembled WGS sequence"/>
</dbReference>
<gene>
    <name evidence="10" type="ORF">CFOL_v3_23770</name>
</gene>
<dbReference type="AlphaFoldDB" id="A0A1Q3CJB2"/>
<dbReference type="InterPro" id="IPR000425">
    <property type="entry name" value="MIP"/>
</dbReference>
<dbReference type="InterPro" id="IPR044222">
    <property type="entry name" value="SIP1-1/2-like"/>
</dbReference>
<evidence type="ECO:0000256" key="9">
    <source>
        <dbReference type="SAM" id="Phobius"/>
    </source>
</evidence>
<dbReference type="GO" id="GO:0016020">
    <property type="term" value="C:membrane"/>
    <property type="evidence" value="ECO:0007669"/>
    <property type="project" value="UniProtKB-SubCell"/>
</dbReference>
<evidence type="ECO:0000256" key="4">
    <source>
        <dbReference type="ARBA" id="ARBA00022737"/>
    </source>
</evidence>
<feature type="transmembrane region" description="Helical" evidence="9">
    <location>
        <begin position="244"/>
        <end position="265"/>
    </location>
</feature>
<protein>
    <submittedName>
        <fullName evidence="10">MIP domain-containing protein</fullName>
    </submittedName>
</protein>
<evidence type="ECO:0000256" key="7">
    <source>
        <dbReference type="ARBA" id="ARBA00024030"/>
    </source>
</evidence>
<evidence type="ECO:0000256" key="2">
    <source>
        <dbReference type="ARBA" id="ARBA00022448"/>
    </source>
</evidence>
<comment type="caution">
    <text evidence="10">The sequence shown here is derived from an EMBL/GenBank/DDBJ whole genome shotgun (WGS) entry which is preliminary data.</text>
</comment>
<dbReference type="OrthoDB" id="3222at2759"/>
<dbReference type="Gene3D" id="1.20.1080.10">
    <property type="entry name" value="Glycerol uptake facilitator protein"/>
    <property type="match status" value="1"/>
</dbReference>
<dbReference type="InParanoid" id="A0A1Q3CJB2"/>
<feature type="transmembrane region" description="Helical" evidence="9">
    <location>
        <begin position="77"/>
        <end position="97"/>
    </location>
</feature>
<dbReference type="STRING" id="3775.A0A1Q3CJB2"/>
<reference evidence="11" key="1">
    <citation type="submission" date="2016-04" db="EMBL/GenBank/DDBJ databases">
        <title>Cephalotus genome sequencing.</title>
        <authorList>
            <person name="Fukushima K."/>
            <person name="Hasebe M."/>
            <person name="Fang X."/>
        </authorList>
    </citation>
    <scope>NUCLEOTIDE SEQUENCE [LARGE SCALE GENOMIC DNA]</scope>
    <source>
        <strain evidence="11">cv. St1</strain>
    </source>
</reference>
<organism evidence="10 11">
    <name type="scientific">Cephalotus follicularis</name>
    <name type="common">Albany pitcher plant</name>
    <dbReference type="NCBI Taxonomy" id="3775"/>
    <lineage>
        <taxon>Eukaryota</taxon>
        <taxon>Viridiplantae</taxon>
        <taxon>Streptophyta</taxon>
        <taxon>Embryophyta</taxon>
        <taxon>Tracheophyta</taxon>
        <taxon>Spermatophyta</taxon>
        <taxon>Magnoliopsida</taxon>
        <taxon>eudicotyledons</taxon>
        <taxon>Gunneridae</taxon>
        <taxon>Pentapetalae</taxon>
        <taxon>rosids</taxon>
        <taxon>fabids</taxon>
        <taxon>Oxalidales</taxon>
        <taxon>Cephalotaceae</taxon>
        <taxon>Cephalotus</taxon>
    </lineage>
</organism>
<evidence type="ECO:0000256" key="6">
    <source>
        <dbReference type="ARBA" id="ARBA00023136"/>
    </source>
</evidence>
<evidence type="ECO:0000256" key="8">
    <source>
        <dbReference type="RuleBase" id="RU000477"/>
    </source>
</evidence>
<feature type="transmembrane region" description="Helical" evidence="9">
    <location>
        <begin position="196"/>
        <end position="217"/>
    </location>
</feature>
<accession>A0A1Q3CJB2</accession>
<keyword evidence="6 9" id="KW-0472">Membrane</keyword>
<evidence type="ECO:0000313" key="10">
    <source>
        <dbReference type="EMBL" id="GAV80309.1"/>
    </source>
</evidence>
<comment type="similarity">
    <text evidence="7">Belongs to the MIP/aquaporin (TC 1.A.8) family. SIP (TC 1.A.8.10) subfamily.</text>
</comment>
<evidence type="ECO:0000256" key="1">
    <source>
        <dbReference type="ARBA" id="ARBA00004141"/>
    </source>
</evidence>
<keyword evidence="5 9" id="KW-1133">Transmembrane helix</keyword>
<dbReference type="PANTHER" id="PTHR46739">
    <property type="entry name" value="AQUAPORIN SIP1-1"/>
    <property type="match status" value="1"/>
</dbReference>
<dbReference type="SUPFAM" id="SSF81338">
    <property type="entry name" value="Aquaporin-like"/>
    <property type="match status" value="1"/>
</dbReference>
<keyword evidence="4" id="KW-0677">Repeat</keyword>
<dbReference type="EMBL" id="BDDD01002157">
    <property type="protein sequence ID" value="GAV80309.1"/>
    <property type="molecule type" value="Genomic_DNA"/>
</dbReference>
<evidence type="ECO:0000256" key="5">
    <source>
        <dbReference type="ARBA" id="ARBA00022989"/>
    </source>
</evidence>
<dbReference type="FunCoup" id="A0A1Q3CJB2">
    <property type="interactions" value="621"/>
</dbReference>